<dbReference type="EMBL" id="BMKF01000001">
    <property type="protein sequence ID" value="GGB58207.1"/>
    <property type="molecule type" value="Genomic_DNA"/>
</dbReference>
<keyword evidence="2" id="KW-1185">Reference proteome</keyword>
<sequence>MWNNVQLNAQVNLMNCPVLPDAPPKPVADVIALKANPGKVLADAINDYLYRHEDPARRGDAVVEMSFLLRQALSVDPDRMNTLPVQLGHDYKTARSYLISETIRWVQSDRLEALFSAVGLSRADAQTVREILPTAINLECLAVWLCEEFGHLRAIRHATHARRYVATRMTTDIHGGPRPNTTGERSCGERLQSVFDHWANPLCEVETSLHYQKVIAPLTDQLIALGGAQNDTDGDPVAANSNEV</sequence>
<organism evidence="1 2">
    <name type="scientific">Henriciella pelagia</name>
    <dbReference type="NCBI Taxonomy" id="1977912"/>
    <lineage>
        <taxon>Bacteria</taxon>
        <taxon>Pseudomonadati</taxon>
        <taxon>Pseudomonadota</taxon>
        <taxon>Alphaproteobacteria</taxon>
        <taxon>Hyphomonadales</taxon>
        <taxon>Hyphomonadaceae</taxon>
        <taxon>Henriciella</taxon>
    </lineage>
</organism>
<gene>
    <name evidence="1" type="ORF">GCM10011503_03270</name>
</gene>
<name>A0ABQ1J262_9PROT</name>
<protein>
    <submittedName>
        <fullName evidence="1">Uncharacterized protein</fullName>
    </submittedName>
</protein>
<dbReference type="Proteomes" id="UP000628854">
    <property type="component" value="Unassembled WGS sequence"/>
</dbReference>
<evidence type="ECO:0000313" key="1">
    <source>
        <dbReference type="EMBL" id="GGB58207.1"/>
    </source>
</evidence>
<proteinExistence type="predicted"/>
<dbReference type="RefSeq" id="WP_084393899.1">
    <property type="nucleotide sequence ID" value="NZ_BMKF01000001.1"/>
</dbReference>
<reference evidence="2" key="1">
    <citation type="journal article" date="2019" name="Int. J. Syst. Evol. Microbiol.">
        <title>The Global Catalogue of Microorganisms (GCM) 10K type strain sequencing project: providing services to taxonomists for standard genome sequencing and annotation.</title>
        <authorList>
            <consortium name="The Broad Institute Genomics Platform"/>
            <consortium name="The Broad Institute Genome Sequencing Center for Infectious Disease"/>
            <person name="Wu L."/>
            <person name="Ma J."/>
        </authorList>
    </citation>
    <scope>NUCLEOTIDE SEQUENCE [LARGE SCALE GENOMIC DNA]</scope>
    <source>
        <strain evidence="2">CGMCC 1.15928</strain>
    </source>
</reference>
<comment type="caution">
    <text evidence="1">The sequence shown here is derived from an EMBL/GenBank/DDBJ whole genome shotgun (WGS) entry which is preliminary data.</text>
</comment>
<accession>A0ABQ1J262</accession>
<evidence type="ECO:0000313" key="2">
    <source>
        <dbReference type="Proteomes" id="UP000628854"/>
    </source>
</evidence>